<dbReference type="OrthoDB" id="2520703at2759"/>
<dbReference type="PROSITE" id="PS50181">
    <property type="entry name" value="FBOX"/>
    <property type="match status" value="1"/>
</dbReference>
<dbReference type="EMBL" id="LK052951">
    <property type="protein sequence ID" value="CDR48252.1"/>
    <property type="molecule type" value="Genomic_DNA"/>
</dbReference>
<dbReference type="AlphaFoldDB" id="A0A061BK05"/>
<reference evidence="2" key="1">
    <citation type="journal article" date="2014" name="Genome Announc.">
        <title>Draft genome sequence of Rhodosporidium toruloides CECT1137, an oleaginous yeast of biotechnological interest.</title>
        <authorList>
            <person name="Morin N."/>
            <person name="Calcas X."/>
            <person name="Devillers H."/>
            <person name="Durrens P."/>
            <person name="Sherman D.J."/>
            <person name="Nicaud J.-M."/>
            <person name="Neuveglise C."/>
        </authorList>
    </citation>
    <scope>NUCLEOTIDE SEQUENCE</scope>
    <source>
        <strain evidence="2">CECT1137</strain>
    </source>
</reference>
<dbReference type="SUPFAM" id="SSF81383">
    <property type="entry name" value="F-box domain"/>
    <property type="match status" value="1"/>
</dbReference>
<sequence>MLVDSITHAHSDVYASSAQLAKRLLAPLQSRPPPQLPNELLTEIFEAVDKTKRMPTLYSLCLVSKRFRLLAEPLLYRDPTGVIQVGAYNDHLLETPLTTRFFFPPSLVPQVETLQLVVSCRGFPPYFRPEVPPMPVFPNVDTLAITTPQAWHWCHKQVMFSLLRALAPYFPRLDDLDLSSAPFRVVFPKYDYSAVRKGMPTISYMTVLEEDGTTDRVWFLDVP</sequence>
<evidence type="ECO:0000259" key="1">
    <source>
        <dbReference type="PROSITE" id="PS50181"/>
    </source>
</evidence>
<dbReference type="InterPro" id="IPR001810">
    <property type="entry name" value="F-box_dom"/>
</dbReference>
<accession>A0A061BK05</accession>
<dbReference type="Pfam" id="PF12937">
    <property type="entry name" value="F-box-like"/>
    <property type="match status" value="1"/>
</dbReference>
<dbReference type="InterPro" id="IPR036047">
    <property type="entry name" value="F-box-like_dom_sf"/>
</dbReference>
<proteinExistence type="predicted"/>
<organism evidence="2">
    <name type="scientific">Rhodotorula toruloides</name>
    <name type="common">Yeast</name>
    <name type="synonym">Rhodosporidium toruloides</name>
    <dbReference type="NCBI Taxonomy" id="5286"/>
    <lineage>
        <taxon>Eukaryota</taxon>
        <taxon>Fungi</taxon>
        <taxon>Dikarya</taxon>
        <taxon>Basidiomycota</taxon>
        <taxon>Pucciniomycotina</taxon>
        <taxon>Microbotryomycetes</taxon>
        <taxon>Sporidiobolales</taxon>
        <taxon>Sporidiobolaceae</taxon>
        <taxon>Rhodotorula</taxon>
    </lineage>
</organism>
<protein>
    <submittedName>
        <fullName evidence="2">RHTO0S16e04566g1_1</fullName>
    </submittedName>
</protein>
<evidence type="ECO:0000313" key="2">
    <source>
        <dbReference type="EMBL" id="CDR48252.1"/>
    </source>
</evidence>
<name>A0A061BK05_RHOTO</name>
<gene>
    <name evidence="2" type="ORF">RHTO0S_16e04566g</name>
</gene>
<feature type="domain" description="F-box" evidence="1">
    <location>
        <begin position="30"/>
        <end position="79"/>
    </location>
</feature>